<protein>
    <recommendedName>
        <fullName evidence="6">Ankyrin repeat domain-containing protein</fullName>
    </recommendedName>
</protein>
<keyword evidence="1" id="KW-0677">Repeat</keyword>
<keyword evidence="2 3" id="KW-0040">ANK repeat</keyword>
<accession>A0ABR0L242</accession>
<dbReference type="InterPro" id="IPR050745">
    <property type="entry name" value="Multifunctional_regulatory"/>
</dbReference>
<evidence type="ECO:0000313" key="4">
    <source>
        <dbReference type="EMBL" id="KAK5142319.1"/>
    </source>
</evidence>
<name>A0ABR0L242_9PEZI</name>
<dbReference type="PANTHER" id="PTHR24189">
    <property type="entry name" value="MYOTROPHIN"/>
    <property type="match status" value="1"/>
</dbReference>
<gene>
    <name evidence="4" type="ORF">LTR32_005311</name>
</gene>
<evidence type="ECO:0000256" key="2">
    <source>
        <dbReference type="ARBA" id="ARBA00023043"/>
    </source>
</evidence>
<comment type="caution">
    <text evidence="4">The sequence shown here is derived from an EMBL/GenBank/DDBJ whole genome shotgun (WGS) entry which is preliminary data.</text>
</comment>
<dbReference type="SMART" id="SM00248">
    <property type="entry name" value="ANK"/>
    <property type="match status" value="4"/>
</dbReference>
<dbReference type="EMBL" id="JAVRRR010000447">
    <property type="protein sequence ID" value="KAK5142319.1"/>
    <property type="molecule type" value="Genomic_DNA"/>
</dbReference>
<evidence type="ECO:0000313" key="5">
    <source>
        <dbReference type="Proteomes" id="UP001308179"/>
    </source>
</evidence>
<dbReference type="InterPro" id="IPR036770">
    <property type="entry name" value="Ankyrin_rpt-contain_sf"/>
</dbReference>
<proteinExistence type="predicted"/>
<evidence type="ECO:0000256" key="3">
    <source>
        <dbReference type="PROSITE-ProRule" id="PRU00023"/>
    </source>
</evidence>
<reference evidence="4 5" key="1">
    <citation type="submission" date="2023-08" db="EMBL/GenBank/DDBJ databases">
        <title>Black Yeasts Isolated from many extreme environments.</title>
        <authorList>
            <person name="Coleine C."/>
            <person name="Stajich J.E."/>
            <person name="Selbmann L."/>
        </authorList>
    </citation>
    <scope>NUCLEOTIDE SEQUENCE [LARGE SCALE GENOMIC DNA]</scope>
    <source>
        <strain evidence="4 5">CCFEE 5386</strain>
    </source>
</reference>
<keyword evidence="5" id="KW-1185">Reference proteome</keyword>
<dbReference type="Gene3D" id="1.25.40.20">
    <property type="entry name" value="Ankyrin repeat-containing domain"/>
    <property type="match status" value="1"/>
</dbReference>
<dbReference type="SUPFAM" id="SSF48403">
    <property type="entry name" value="Ankyrin repeat"/>
    <property type="match status" value="1"/>
</dbReference>
<sequence length="283" mass="30622">MTLMHDTSLRDTLQDLLGPDASEPVRQAIRDGDEPTVRQASAQLTGAAILSAKIEAVEQGRPDFLKVLLQSDRAVPEDLVAIACQRKDMDSLRILLDYGWQINDPVYSAASLLCLAINDSDLMQWLTDNGADVDARSSLDEPAIANAIAHGSMGVVLLLLAHSPDLEHGNLLHCAAERSNQVEGAELVTLLALGGADVNAYRYNNPVARRLRGMSRLLTALHIACFRQNIPVVRTLLEHGAEPDRLALEAGRLVRPTAQDIALGSGNQELRGLFTKEGETAQV</sequence>
<dbReference type="Pfam" id="PF00023">
    <property type="entry name" value="Ank"/>
    <property type="match status" value="1"/>
</dbReference>
<evidence type="ECO:0000256" key="1">
    <source>
        <dbReference type="ARBA" id="ARBA00022737"/>
    </source>
</evidence>
<dbReference type="PROSITE" id="PS50088">
    <property type="entry name" value="ANK_REPEAT"/>
    <property type="match status" value="1"/>
</dbReference>
<dbReference type="PROSITE" id="PS50297">
    <property type="entry name" value="ANK_REP_REGION"/>
    <property type="match status" value="1"/>
</dbReference>
<dbReference type="InterPro" id="IPR002110">
    <property type="entry name" value="Ankyrin_rpt"/>
</dbReference>
<evidence type="ECO:0008006" key="6">
    <source>
        <dbReference type="Google" id="ProtNLM"/>
    </source>
</evidence>
<dbReference type="PANTHER" id="PTHR24189:SF50">
    <property type="entry name" value="ANKYRIN REPEAT AND SOCS BOX PROTEIN 2"/>
    <property type="match status" value="1"/>
</dbReference>
<dbReference type="Proteomes" id="UP001308179">
    <property type="component" value="Unassembled WGS sequence"/>
</dbReference>
<organism evidence="4 5">
    <name type="scientific">Rachicladosporium monterosium</name>
    <dbReference type="NCBI Taxonomy" id="1507873"/>
    <lineage>
        <taxon>Eukaryota</taxon>
        <taxon>Fungi</taxon>
        <taxon>Dikarya</taxon>
        <taxon>Ascomycota</taxon>
        <taxon>Pezizomycotina</taxon>
        <taxon>Dothideomycetes</taxon>
        <taxon>Dothideomycetidae</taxon>
        <taxon>Cladosporiales</taxon>
        <taxon>Cladosporiaceae</taxon>
        <taxon>Rachicladosporium</taxon>
    </lineage>
</organism>
<feature type="repeat" description="ANK" evidence="3">
    <location>
        <begin position="216"/>
        <end position="244"/>
    </location>
</feature>